<dbReference type="PROSITE" id="PS50110">
    <property type="entry name" value="RESPONSE_REGULATORY"/>
    <property type="match status" value="1"/>
</dbReference>
<dbReference type="Pfam" id="PF00196">
    <property type="entry name" value="GerE"/>
    <property type="match status" value="1"/>
</dbReference>
<dbReference type="PANTHER" id="PTHR43214">
    <property type="entry name" value="TWO-COMPONENT RESPONSE REGULATOR"/>
    <property type="match status" value="1"/>
</dbReference>
<dbReference type="InterPro" id="IPR001789">
    <property type="entry name" value="Sig_transdc_resp-reg_receiver"/>
</dbReference>
<gene>
    <name evidence="6" type="ORF">FHU40_000030</name>
</gene>
<dbReference type="AlphaFoldDB" id="A0A7W4VRW6"/>
<dbReference type="CDD" id="cd06170">
    <property type="entry name" value="LuxR_C_like"/>
    <property type="match status" value="1"/>
</dbReference>
<protein>
    <submittedName>
        <fullName evidence="6">DNA-binding NarL/FixJ family response regulator</fullName>
    </submittedName>
</protein>
<dbReference type="SUPFAM" id="SSF52172">
    <property type="entry name" value="CheY-like"/>
    <property type="match status" value="1"/>
</dbReference>
<dbReference type="CDD" id="cd17535">
    <property type="entry name" value="REC_NarL-like"/>
    <property type="match status" value="1"/>
</dbReference>
<keyword evidence="1 3" id="KW-0597">Phosphoprotein</keyword>
<dbReference type="GO" id="GO:0003677">
    <property type="term" value="F:DNA binding"/>
    <property type="evidence" value="ECO:0007669"/>
    <property type="project" value="UniProtKB-KW"/>
</dbReference>
<dbReference type="PROSITE" id="PS50043">
    <property type="entry name" value="HTH_LUXR_2"/>
    <property type="match status" value="1"/>
</dbReference>
<dbReference type="InterPro" id="IPR016032">
    <property type="entry name" value="Sig_transdc_resp-reg_C-effctor"/>
</dbReference>
<dbReference type="InterPro" id="IPR011006">
    <property type="entry name" value="CheY-like_superfamily"/>
</dbReference>
<dbReference type="InterPro" id="IPR039420">
    <property type="entry name" value="WalR-like"/>
</dbReference>
<evidence type="ECO:0000313" key="7">
    <source>
        <dbReference type="Proteomes" id="UP000589626"/>
    </source>
</evidence>
<feature type="domain" description="Response regulatory" evidence="5">
    <location>
        <begin position="4"/>
        <end position="120"/>
    </location>
</feature>
<keyword evidence="2 6" id="KW-0238">DNA-binding</keyword>
<dbReference type="SMART" id="SM00421">
    <property type="entry name" value="HTH_LUXR"/>
    <property type="match status" value="1"/>
</dbReference>
<name>A0A7W4VRW6_9ACTN</name>
<proteinExistence type="predicted"/>
<dbReference type="InterPro" id="IPR058245">
    <property type="entry name" value="NreC/VraR/RcsB-like_REC"/>
</dbReference>
<dbReference type="PROSITE" id="PS00622">
    <property type="entry name" value="HTH_LUXR_1"/>
    <property type="match status" value="1"/>
</dbReference>
<dbReference type="PRINTS" id="PR00038">
    <property type="entry name" value="HTHLUXR"/>
</dbReference>
<evidence type="ECO:0000259" key="4">
    <source>
        <dbReference type="PROSITE" id="PS50043"/>
    </source>
</evidence>
<dbReference type="GO" id="GO:0006355">
    <property type="term" value="P:regulation of DNA-templated transcription"/>
    <property type="evidence" value="ECO:0007669"/>
    <property type="project" value="InterPro"/>
</dbReference>
<dbReference type="InterPro" id="IPR000792">
    <property type="entry name" value="Tscrpt_reg_LuxR_C"/>
</dbReference>
<sequence length="214" mass="22745">MTLSVLLVDDHDLVRQGLVRAFERAGGFEVVGQAATVAQALSMWSALRPDAVVTDLQLPDGSGLDVVEAVRRDSDRTGVLVLTMHAGDPQIFAALEAGASGFLGKELRSEEVIGAVRHAVRTPRSFLCTGLAGALMRRSGSTTTRLSERELAVLRLLAEGLRTADIARQLYLSESTVKVHLAHIYRKLGVASRTEALAAGLRLGLLMAPVPVAG</sequence>
<dbReference type="GO" id="GO:0000160">
    <property type="term" value="P:phosphorelay signal transduction system"/>
    <property type="evidence" value="ECO:0007669"/>
    <property type="project" value="InterPro"/>
</dbReference>
<comment type="caution">
    <text evidence="6">The sequence shown here is derived from an EMBL/GenBank/DDBJ whole genome shotgun (WGS) entry which is preliminary data.</text>
</comment>
<feature type="domain" description="HTH luxR-type" evidence="4">
    <location>
        <begin position="139"/>
        <end position="204"/>
    </location>
</feature>
<dbReference type="SMART" id="SM00448">
    <property type="entry name" value="REC"/>
    <property type="match status" value="1"/>
</dbReference>
<accession>A0A7W4VRW6</accession>
<evidence type="ECO:0000256" key="1">
    <source>
        <dbReference type="ARBA" id="ARBA00022553"/>
    </source>
</evidence>
<reference evidence="6 7" key="1">
    <citation type="submission" date="2020-08" db="EMBL/GenBank/DDBJ databases">
        <title>Sequencing the genomes of 1000 actinobacteria strains.</title>
        <authorList>
            <person name="Klenk H.-P."/>
        </authorList>
    </citation>
    <scope>NUCLEOTIDE SEQUENCE [LARGE SCALE GENOMIC DNA]</scope>
    <source>
        <strain evidence="6 7">DSM 105498</strain>
    </source>
</reference>
<evidence type="ECO:0000313" key="6">
    <source>
        <dbReference type="EMBL" id="MBB3040229.1"/>
    </source>
</evidence>
<dbReference type="Proteomes" id="UP000589626">
    <property type="component" value="Unassembled WGS sequence"/>
</dbReference>
<dbReference type="RefSeq" id="WP_183590282.1">
    <property type="nucleotide sequence ID" value="NZ_JACHWR010000001.1"/>
</dbReference>
<keyword evidence="7" id="KW-1185">Reference proteome</keyword>
<evidence type="ECO:0000259" key="5">
    <source>
        <dbReference type="PROSITE" id="PS50110"/>
    </source>
</evidence>
<dbReference type="Gene3D" id="3.40.50.2300">
    <property type="match status" value="1"/>
</dbReference>
<dbReference type="EMBL" id="JACHWR010000001">
    <property type="protein sequence ID" value="MBB3040229.1"/>
    <property type="molecule type" value="Genomic_DNA"/>
</dbReference>
<evidence type="ECO:0000256" key="2">
    <source>
        <dbReference type="ARBA" id="ARBA00023125"/>
    </source>
</evidence>
<dbReference type="Pfam" id="PF00072">
    <property type="entry name" value="Response_reg"/>
    <property type="match status" value="1"/>
</dbReference>
<organism evidence="6 7">
    <name type="scientific">Nocardioides soli</name>
    <dbReference type="NCBI Taxonomy" id="1036020"/>
    <lineage>
        <taxon>Bacteria</taxon>
        <taxon>Bacillati</taxon>
        <taxon>Actinomycetota</taxon>
        <taxon>Actinomycetes</taxon>
        <taxon>Propionibacteriales</taxon>
        <taxon>Nocardioidaceae</taxon>
        <taxon>Nocardioides</taxon>
    </lineage>
</organism>
<feature type="modified residue" description="4-aspartylphosphate" evidence="3">
    <location>
        <position position="55"/>
    </location>
</feature>
<dbReference type="SUPFAM" id="SSF46894">
    <property type="entry name" value="C-terminal effector domain of the bipartite response regulators"/>
    <property type="match status" value="1"/>
</dbReference>
<evidence type="ECO:0000256" key="3">
    <source>
        <dbReference type="PROSITE-ProRule" id="PRU00169"/>
    </source>
</evidence>